<keyword evidence="5" id="KW-1278">Translocase</keyword>
<reference evidence="9" key="2">
    <citation type="submission" date="2025-09" db="UniProtKB">
        <authorList>
            <consortium name="Ensembl"/>
        </authorList>
    </citation>
    <scope>IDENTIFICATION</scope>
</reference>
<keyword evidence="3" id="KW-0547">Nucleotide-binding</keyword>
<dbReference type="InterPro" id="IPR001757">
    <property type="entry name" value="P_typ_ATPase"/>
</dbReference>
<evidence type="ECO:0000256" key="2">
    <source>
        <dbReference type="ARBA" id="ARBA00022692"/>
    </source>
</evidence>
<evidence type="ECO:0000256" key="1">
    <source>
        <dbReference type="ARBA" id="ARBA00004141"/>
    </source>
</evidence>
<dbReference type="SUPFAM" id="SSF56784">
    <property type="entry name" value="HAD-like"/>
    <property type="match status" value="1"/>
</dbReference>
<dbReference type="Pfam" id="PF13246">
    <property type="entry name" value="Cation_ATPase"/>
    <property type="match status" value="1"/>
</dbReference>
<dbReference type="InterPro" id="IPR008250">
    <property type="entry name" value="ATPase_P-typ_transduc_dom_A_sf"/>
</dbReference>
<evidence type="ECO:0000313" key="9">
    <source>
        <dbReference type="Ensembl" id="ENSSDAP00000019384.1"/>
    </source>
</evidence>
<dbReference type="PROSITE" id="PS00154">
    <property type="entry name" value="ATPASE_E1_E2"/>
    <property type="match status" value="1"/>
</dbReference>
<dbReference type="GO" id="GO:0048666">
    <property type="term" value="P:neuron development"/>
    <property type="evidence" value="ECO:0007669"/>
    <property type="project" value="TreeGrafter"/>
</dbReference>
<feature type="transmembrane region" description="Helical" evidence="8">
    <location>
        <begin position="135"/>
        <end position="156"/>
    </location>
</feature>
<dbReference type="Gene3D" id="3.40.50.1000">
    <property type="entry name" value="HAD superfamily/HAD-like"/>
    <property type="match status" value="1"/>
</dbReference>
<dbReference type="GO" id="GO:0005886">
    <property type="term" value="C:plasma membrane"/>
    <property type="evidence" value="ECO:0007669"/>
    <property type="project" value="TreeGrafter"/>
</dbReference>
<dbReference type="GO" id="GO:0140326">
    <property type="term" value="F:ATPase-coupled intramembrane lipid transporter activity"/>
    <property type="evidence" value="ECO:0007669"/>
    <property type="project" value="TreeGrafter"/>
</dbReference>
<dbReference type="GO" id="GO:0005802">
    <property type="term" value="C:trans-Golgi network"/>
    <property type="evidence" value="ECO:0007669"/>
    <property type="project" value="TreeGrafter"/>
</dbReference>
<dbReference type="AlphaFoldDB" id="A0A8C9Q3V0"/>
<dbReference type="InterPro" id="IPR023214">
    <property type="entry name" value="HAD_sf"/>
</dbReference>
<dbReference type="SUPFAM" id="SSF81665">
    <property type="entry name" value="Calcium ATPase, transmembrane domain M"/>
    <property type="match status" value="1"/>
</dbReference>
<dbReference type="GO" id="GO:0045332">
    <property type="term" value="P:phospholipid translocation"/>
    <property type="evidence" value="ECO:0007669"/>
    <property type="project" value="TreeGrafter"/>
</dbReference>
<evidence type="ECO:0000256" key="5">
    <source>
        <dbReference type="ARBA" id="ARBA00022967"/>
    </source>
</evidence>
<evidence type="ECO:0000256" key="6">
    <source>
        <dbReference type="ARBA" id="ARBA00022989"/>
    </source>
</evidence>
<dbReference type="SUPFAM" id="SSF81653">
    <property type="entry name" value="Calcium ATPase, transduction domain A"/>
    <property type="match status" value="1"/>
</dbReference>
<evidence type="ECO:0000313" key="10">
    <source>
        <dbReference type="Proteomes" id="UP000694422"/>
    </source>
</evidence>
<feature type="transmembrane region" description="Helical" evidence="8">
    <location>
        <begin position="184"/>
        <end position="203"/>
    </location>
</feature>
<dbReference type="PANTHER" id="PTHR24092:SF59">
    <property type="entry name" value="PHOSPHOLIPID-TRANSPORTING ATPASE"/>
    <property type="match status" value="1"/>
</dbReference>
<dbReference type="Ensembl" id="ENSSDAT00000022166.1">
    <property type="protein sequence ID" value="ENSSDAP00000019384.1"/>
    <property type="gene ID" value="ENSSDAG00000017613.1"/>
</dbReference>
<reference evidence="9" key="1">
    <citation type="submission" date="2025-08" db="UniProtKB">
        <authorList>
            <consortium name="Ensembl"/>
        </authorList>
    </citation>
    <scope>IDENTIFICATION</scope>
</reference>
<dbReference type="InterPro" id="IPR036412">
    <property type="entry name" value="HAD-like_sf"/>
</dbReference>
<dbReference type="Gene3D" id="2.70.150.10">
    <property type="entry name" value="Calcium-transporting ATPase, cytoplasmic transduction domain A"/>
    <property type="match status" value="1"/>
</dbReference>
<protein>
    <recommendedName>
        <fullName evidence="11">Phospholipid-transporting ATPase</fullName>
    </recommendedName>
</protein>
<keyword evidence="2 8" id="KW-0812">Transmembrane</keyword>
<dbReference type="PANTHER" id="PTHR24092">
    <property type="entry name" value="PROBABLE PHOSPHOLIPID-TRANSPORTING ATPASE"/>
    <property type="match status" value="1"/>
</dbReference>
<dbReference type="InterPro" id="IPR023299">
    <property type="entry name" value="ATPase_P-typ_cyto_dom_N"/>
</dbReference>
<name>A0A8C9Q3V0_SPEDA</name>
<dbReference type="SUPFAM" id="SSF81660">
    <property type="entry name" value="Metal cation-transporting ATPase, ATP-binding domain N"/>
    <property type="match status" value="1"/>
</dbReference>
<accession>A0A8C9Q3V0</accession>
<dbReference type="Proteomes" id="UP000694422">
    <property type="component" value="Unplaced"/>
</dbReference>
<dbReference type="InterPro" id="IPR023298">
    <property type="entry name" value="ATPase_P-typ_TM_dom_sf"/>
</dbReference>
<organism evidence="9 10">
    <name type="scientific">Spermophilus dauricus</name>
    <name type="common">Daurian ground squirrel</name>
    <dbReference type="NCBI Taxonomy" id="99837"/>
    <lineage>
        <taxon>Eukaryota</taxon>
        <taxon>Metazoa</taxon>
        <taxon>Chordata</taxon>
        <taxon>Craniata</taxon>
        <taxon>Vertebrata</taxon>
        <taxon>Euteleostomi</taxon>
        <taxon>Mammalia</taxon>
        <taxon>Eutheria</taxon>
        <taxon>Euarchontoglires</taxon>
        <taxon>Glires</taxon>
        <taxon>Rodentia</taxon>
        <taxon>Sciuromorpha</taxon>
        <taxon>Sciuridae</taxon>
        <taxon>Xerinae</taxon>
        <taxon>Marmotini</taxon>
        <taxon>Spermophilus</taxon>
    </lineage>
</organism>
<evidence type="ECO:0000256" key="3">
    <source>
        <dbReference type="ARBA" id="ARBA00022741"/>
    </source>
</evidence>
<comment type="subcellular location">
    <subcellularLocation>
        <location evidence="1">Membrane</location>
        <topology evidence="1">Multi-pass membrane protein</topology>
    </subcellularLocation>
</comment>
<evidence type="ECO:0008006" key="11">
    <source>
        <dbReference type="Google" id="ProtNLM"/>
    </source>
</evidence>
<keyword evidence="4" id="KW-0067">ATP-binding</keyword>
<proteinExistence type="predicted"/>
<dbReference type="Gene3D" id="3.40.1110.10">
    <property type="entry name" value="Calcium-transporting ATPase, cytoplasmic domain N"/>
    <property type="match status" value="1"/>
</dbReference>
<evidence type="ECO:0000256" key="7">
    <source>
        <dbReference type="ARBA" id="ARBA00023136"/>
    </source>
</evidence>
<keyword evidence="6 8" id="KW-1133">Transmembrane helix</keyword>
<evidence type="ECO:0000256" key="8">
    <source>
        <dbReference type="SAM" id="Phobius"/>
    </source>
</evidence>
<evidence type="ECO:0000256" key="4">
    <source>
        <dbReference type="ARBA" id="ARBA00022840"/>
    </source>
</evidence>
<keyword evidence="10" id="KW-1185">Reference proteome</keyword>
<dbReference type="NCBIfam" id="TIGR01494">
    <property type="entry name" value="ATPase_P-type"/>
    <property type="match status" value="1"/>
</dbReference>
<dbReference type="InterPro" id="IPR018303">
    <property type="entry name" value="ATPase_P-typ_P_site"/>
</dbReference>
<dbReference type="GO" id="GO:0005524">
    <property type="term" value="F:ATP binding"/>
    <property type="evidence" value="ECO:0007669"/>
    <property type="project" value="UniProtKB-KW"/>
</dbReference>
<sequence length="553" mass="62619">MFSLVTFLNNVIEPQSMCYVATANLDGETNLKIRQASLEVAGIIKEGQLVNLDGKIECEEPDRQFNNFVGTLYLRGKSPISVGPDQMLLRGTQLKNTQWIIGVVIYTGFETKLMQNSVKSPLKRSQVEKVTNMQILILLLLLFMISAVSCVGATIWNKMSNVLSDIWMLTPHGGITPHNHVFDILVFIILYHNLVPISLLLTLETVKFIQAQFINWDEDMYYEQNNLYAMARTSNLNEELGQVKYLFSDKTGTLTCNTMAFKKCTIAGIIYGRASFCEFNDPKLLENFEDGHPSSEYIKEFFTLLCVCHTVIPERCGNDILYHASSPDEAALVKGAKNLGFVFTTRTPYSVTIEVVRHLRLYCKGADTVIYERLSKDSLFVEDTLKHLEIFATEGLRTLCIAYTDLTETEYQDWLQEYKKASAISQNRIQRLEECYEIIEKEFLLLGATAIEDRLQANVPETISTLLKANIKIWVLTGDKQETAVNIGNTCKEIFIKTLSINHNCGDLGNLLGKENDLALIIDGETLKYALRFEIQKKFLDLALSCRAVLCCR</sequence>
<keyword evidence="7 8" id="KW-0472">Membrane</keyword>
<dbReference type="GO" id="GO:0016887">
    <property type="term" value="F:ATP hydrolysis activity"/>
    <property type="evidence" value="ECO:0007669"/>
    <property type="project" value="InterPro"/>
</dbReference>